<geneLocation type="mitochondrion" evidence="2"/>
<keyword evidence="1" id="KW-0472">Membrane</keyword>
<reference evidence="2" key="1">
    <citation type="submission" date="2015-10" db="EMBL/GenBank/DDBJ databases">
        <title>Draft genome of the ecotoxicological model organism Ochesella cincta.</title>
        <authorList>
            <person name="Faddeeva A."/>
            <person name="Derks M.F.L."/>
            <person name="Anvar Y."/>
            <person name="Kraaijeveld K."/>
            <person name="Smit S."/>
            <person name="Straalen N.V."/>
            <person name="Roelofs D."/>
        </authorList>
    </citation>
    <scope>NUCLEOTIDE SEQUENCE</scope>
</reference>
<dbReference type="EMBL" id="KT985987">
    <property type="protein sequence ID" value="ANJ04203.1"/>
    <property type="molecule type" value="Genomic_DNA"/>
</dbReference>
<protein>
    <submittedName>
        <fullName evidence="2">NADH dehydrogenase subunit 6</fullName>
    </submittedName>
</protein>
<sequence length="161" mass="18513">MYLFLSMSTMISISLMMVSHPIAILSLILMQTMNLCFLIWMLIKINWLPYILFLIFLGGLMVLFMYVTSLASNEKFEMNIEEMKTTAGMGSTVMFFSLLIVYFNFNMQPPLNILSQQNSMIFSSPVTYLTLIIMSFLLITLVVAVKITTKFEGPLRSIFHK</sequence>
<accession>A0A1L2E0P6</accession>
<evidence type="ECO:0000256" key="1">
    <source>
        <dbReference type="SAM" id="Phobius"/>
    </source>
</evidence>
<feature type="transmembrane region" description="Helical" evidence="1">
    <location>
        <begin position="21"/>
        <end position="41"/>
    </location>
</feature>
<dbReference type="AlphaFoldDB" id="A0A1L2E0P6"/>
<gene>
    <name evidence="2" type="primary">nad6</name>
</gene>
<feature type="transmembrane region" description="Helical" evidence="1">
    <location>
        <begin position="47"/>
        <end position="67"/>
    </location>
</feature>
<organism evidence="2">
    <name type="scientific">Orchesella cincta</name>
    <name type="common">Springtail</name>
    <name type="synonym">Podura cincta</name>
    <dbReference type="NCBI Taxonomy" id="48709"/>
    <lineage>
        <taxon>Eukaryota</taxon>
        <taxon>Metazoa</taxon>
        <taxon>Ecdysozoa</taxon>
        <taxon>Arthropoda</taxon>
        <taxon>Hexapoda</taxon>
        <taxon>Collembola</taxon>
        <taxon>Entomobryomorpha</taxon>
        <taxon>Entomobryoidea</taxon>
        <taxon>Orchesellidae</taxon>
        <taxon>Orchesellinae</taxon>
        <taxon>Orchesella</taxon>
    </lineage>
</organism>
<evidence type="ECO:0000313" key="2">
    <source>
        <dbReference type="EMBL" id="ANJ04203.1"/>
    </source>
</evidence>
<feature type="transmembrane region" description="Helical" evidence="1">
    <location>
        <begin position="125"/>
        <end position="147"/>
    </location>
</feature>
<proteinExistence type="predicted"/>
<keyword evidence="1" id="KW-0812">Transmembrane</keyword>
<keyword evidence="2" id="KW-0496">Mitochondrion</keyword>
<feature type="transmembrane region" description="Helical" evidence="1">
    <location>
        <begin position="87"/>
        <end position="105"/>
    </location>
</feature>
<name>A0A1L2E0P6_ORCCI</name>
<keyword evidence="1" id="KW-1133">Transmembrane helix</keyword>